<keyword evidence="2" id="KW-0813">Transport</keyword>
<evidence type="ECO:0008006" key="10">
    <source>
        <dbReference type="Google" id="ProtNLM"/>
    </source>
</evidence>
<name>U4TTJ9_9LACO</name>
<evidence type="ECO:0000256" key="2">
    <source>
        <dbReference type="ARBA" id="ARBA00022448"/>
    </source>
</evidence>
<sequence length="67" mass="7184">MLFPLLMINDDNMKTVALGLLNFNGEHGSEYGPLMAAIAITMLVPFGIYLVFQEQIENGIAGGALKG</sequence>
<evidence type="ECO:0000256" key="5">
    <source>
        <dbReference type="ARBA" id="ARBA00022989"/>
    </source>
</evidence>
<evidence type="ECO:0000256" key="7">
    <source>
        <dbReference type="SAM" id="Phobius"/>
    </source>
</evidence>
<protein>
    <recommendedName>
        <fullName evidence="10">ABC transmembrane type-1 domain-containing protein</fullName>
    </recommendedName>
</protein>
<comment type="subcellular location">
    <subcellularLocation>
        <location evidence="1">Cell membrane</location>
        <topology evidence="1">Multi-pass membrane protein</topology>
    </subcellularLocation>
</comment>
<evidence type="ECO:0000256" key="4">
    <source>
        <dbReference type="ARBA" id="ARBA00022692"/>
    </source>
</evidence>
<dbReference type="InterPro" id="IPR035906">
    <property type="entry name" value="MetI-like_sf"/>
</dbReference>
<evidence type="ECO:0000313" key="9">
    <source>
        <dbReference type="Proteomes" id="UP000030647"/>
    </source>
</evidence>
<dbReference type="Proteomes" id="UP000030647">
    <property type="component" value="Unassembled WGS sequence"/>
</dbReference>
<keyword evidence="4 7" id="KW-0812">Transmembrane</keyword>
<keyword evidence="5 7" id="KW-1133">Transmembrane helix</keyword>
<dbReference type="Gene3D" id="1.10.3720.10">
    <property type="entry name" value="MetI-like"/>
    <property type="match status" value="1"/>
</dbReference>
<keyword evidence="3" id="KW-1003">Cell membrane</keyword>
<dbReference type="PANTHER" id="PTHR43744">
    <property type="entry name" value="ABC TRANSPORTER PERMEASE PROTEIN MG189-RELATED-RELATED"/>
    <property type="match status" value="1"/>
</dbReference>
<keyword evidence="9" id="KW-1185">Reference proteome</keyword>
<keyword evidence="6 7" id="KW-0472">Membrane</keyword>
<organism evidence="8 9">
    <name type="scientific">Schleiferilactobacillus shenzhenensis LY-73</name>
    <dbReference type="NCBI Taxonomy" id="1231336"/>
    <lineage>
        <taxon>Bacteria</taxon>
        <taxon>Bacillati</taxon>
        <taxon>Bacillota</taxon>
        <taxon>Bacilli</taxon>
        <taxon>Lactobacillales</taxon>
        <taxon>Lactobacillaceae</taxon>
        <taxon>Schleiferilactobacillus</taxon>
    </lineage>
</organism>
<evidence type="ECO:0000256" key="3">
    <source>
        <dbReference type="ARBA" id="ARBA00022475"/>
    </source>
</evidence>
<dbReference type="STRING" id="1231336.L248_0554"/>
<evidence type="ECO:0000256" key="1">
    <source>
        <dbReference type="ARBA" id="ARBA00004651"/>
    </source>
</evidence>
<dbReference type="AlphaFoldDB" id="U4TTJ9"/>
<evidence type="ECO:0000256" key="6">
    <source>
        <dbReference type="ARBA" id="ARBA00023136"/>
    </source>
</evidence>
<proteinExistence type="predicted"/>
<dbReference type="HOGENOM" id="CLU_2807126_0_0_9"/>
<dbReference type="SUPFAM" id="SSF161098">
    <property type="entry name" value="MetI-like"/>
    <property type="match status" value="1"/>
</dbReference>
<feature type="transmembrane region" description="Helical" evidence="7">
    <location>
        <begin position="31"/>
        <end position="52"/>
    </location>
</feature>
<reference evidence="9" key="1">
    <citation type="journal article" date="2013" name="Genome Announc.">
        <title>Whole-Genome Sequencing of Lactobacillus shenzhenensis Strain LY-73T.</title>
        <authorList>
            <person name="Lin Z."/>
            <person name="Liu Z."/>
            <person name="Yang R."/>
            <person name="Zou Y."/>
            <person name="Wan D."/>
            <person name="Chen J."/>
            <person name="Guo M."/>
            <person name="Zhao J."/>
            <person name="Fang C."/>
            <person name="Yang R."/>
            <person name="Liu F."/>
        </authorList>
    </citation>
    <scope>NUCLEOTIDE SEQUENCE [LARGE SCALE GENOMIC DNA]</scope>
    <source>
        <strain evidence="9">LY-73</strain>
    </source>
</reference>
<dbReference type="EMBL" id="KI271592">
    <property type="protein sequence ID" value="ERL64777.1"/>
    <property type="molecule type" value="Genomic_DNA"/>
</dbReference>
<evidence type="ECO:0000313" key="8">
    <source>
        <dbReference type="EMBL" id="ERL64777.1"/>
    </source>
</evidence>
<dbReference type="GO" id="GO:0005886">
    <property type="term" value="C:plasma membrane"/>
    <property type="evidence" value="ECO:0007669"/>
    <property type="project" value="UniProtKB-SubCell"/>
</dbReference>
<accession>U4TTJ9</accession>
<dbReference type="PANTHER" id="PTHR43744:SF8">
    <property type="entry name" value="SN-GLYCEROL-3-PHOSPHATE TRANSPORT SYSTEM PERMEASE PROTEIN UGPE"/>
    <property type="match status" value="1"/>
</dbReference>
<gene>
    <name evidence="8" type="ORF">L248_0554</name>
</gene>